<accession>A0A1A8TFL7</accession>
<dbReference type="STRING" id="295068.MAQ5080_02167"/>
<proteinExistence type="predicted"/>
<protein>
    <submittedName>
        <fullName evidence="1">Uncharacterized protein</fullName>
    </submittedName>
</protein>
<evidence type="ECO:0000313" key="1">
    <source>
        <dbReference type="EMBL" id="SBS32158.1"/>
    </source>
</evidence>
<dbReference type="AlphaFoldDB" id="A0A1A8TFL7"/>
<gene>
    <name evidence="1" type="ORF">MAQ5080_02167</name>
</gene>
<organism evidence="1 2">
    <name type="scientific">Marinomonas aquimarina</name>
    <dbReference type="NCBI Taxonomy" id="295068"/>
    <lineage>
        <taxon>Bacteria</taxon>
        <taxon>Pseudomonadati</taxon>
        <taxon>Pseudomonadota</taxon>
        <taxon>Gammaproteobacteria</taxon>
        <taxon>Oceanospirillales</taxon>
        <taxon>Oceanospirillaceae</taxon>
        <taxon>Marinomonas</taxon>
    </lineage>
</organism>
<keyword evidence="2" id="KW-1185">Reference proteome</keyword>
<evidence type="ECO:0000313" key="2">
    <source>
        <dbReference type="Proteomes" id="UP000092627"/>
    </source>
</evidence>
<dbReference type="EMBL" id="FLOC01000012">
    <property type="protein sequence ID" value="SBS32158.1"/>
    <property type="molecule type" value="Genomic_DNA"/>
</dbReference>
<reference evidence="1 2" key="1">
    <citation type="submission" date="2016-06" db="EMBL/GenBank/DDBJ databases">
        <authorList>
            <person name="Kjaerup R.B."/>
            <person name="Dalgaard T.S."/>
            <person name="Juul-Madsen H.R."/>
        </authorList>
    </citation>
    <scope>NUCLEOTIDE SEQUENCE [LARGE SCALE GENOMIC DNA]</scope>
    <source>
        <strain evidence="1 2">CECT 5080</strain>
    </source>
</reference>
<sequence>MRLTNMRLKIYIIQVITREFVKCHDVLEKNIQSPYPLL</sequence>
<name>A0A1A8TFL7_9GAMM</name>
<dbReference type="Proteomes" id="UP000092627">
    <property type="component" value="Unassembled WGS sequence"/>
</dbReference>